<dbReference type="EMBL" id="JZWT02000018">
    <property type="protein sequence ID" value="MFB6491004.1"/>
    <property type="molecule type" value="Genomic_DNA"/>
</dbReference>
<dbReference type="Proteomes" id="UP000033636">
    <property type="component" value="Unassembled WGS sequence"/>
</dbReference>
<accession>A0ACC6V1R0</accession>
<name>A0ACC6V1R0_9CREN</name>
<keyword evidence="1" id="KW-0808">Transferase</keyword>
<sequence>MPPFSPEPLVKNRADVLLDFALEALRGGAERVYIVLCDEEVVELEHTSAKSARELAAEVARAKRYRGSLKEVVSQWRRPVYYLHERGIDISRVEIERGSLIVVGDHDGLSQADEEFLAKRAVWVSLGPRPYLSWFCAAYIAAYMRGFAGRRRF</sequence>
<reference evidence="1" key="1">
    <citation type="submission" date="2024-07" db="EMBL/GenBank/DDBJ databases">
        <title>Metagenome and Metagenome-Assembled Genomes of Archaea from a hot spring from the geothermal field of Los Azufres, Mexico.</title>
        <authorList>
            <person name="Marin-Paredes R."/>
            <person name="Martinez-Romero E."/>
            <person name="Servin-Garciduenas L.E."/>
        </authorList>
    </citation>
    <scope>NUCLEOTIDE SEQUENCE</scope>
</reference>
<evidence type="ECO:0000313" key="2">
    <source>
        <dbReference type="Proteomes" id="UP000033636"/>
    </source>
</evidence>
<proteinExistence type="predicted"/>
<comment type="caution">
    <text evidence="1">The sequence shown here is derived from an EMBL/GenBank/DDBJ whole genome shotgun (WGS) entry which is preliminary data.</text>
</comment>
<protein>
    <submittedName>
        <fullName evidence="1">RNA methyltransferase</fullName>
    </submittedName>
</protein>
<evidence type="ECO:0000313" key="1">
    <source>
        <dbReference type="EMBL" id="MFB6491004.1"/>
    </source>
</evidence>
<keyword evidence="1" id="KW-0489">Methyltransferase</keyword>
<gene>
    <name evidence="1" type="ORF">TU35_007150</name>
</gene>
<organism evidence="1 2">
    <name type="scientific">Thermoproteus sp. AZ2</name>
    <dbReference type="NCBI Taxonomy" id="1609232"/>
    <lineage>
        <taxon>Archaea</taxon>
        <taxon>Thermoproteota</taxon>
        <taxon>Thermoprotei</taxon>
        <taxon>Thermoproteales</taxon>
        <taxon>Thermoproteaceae</taxon>
        <taxon>Thermoproteus</taxon>
    </lineage>
</organism>